<dbReference type="SMART" id="SM00208">
    <property type="entry name" value="TNFR"/>
    <property type="match status" value="2"/>
</dbReference>
<dbReference type="GO" id="GO:0005524">
    <property type="term" value="F:ATP binding"/>
    <property type="evidence" value="ECO:0007669"/>
    <property type="project" value="UniProtKB-UniRule"/>
</dbReference>
<name>L5LHY7_MYODS</name>
<dbReference type="CDD" id="cd17970">
    <property type="entry name" value="DEAHc_FancJ"/>
    <property type="match status" value="1"/>
</dbReference>
<dbReference type="InterPro" id="IPR045028">
    <property type="entry name" value="DinG/Rad3-like"/>
</dbReference>
<evidence type="ECO:0000256" key="8">
    <source>
        <dbReference type="ARBA" id="ARBA00023004"/>
    </source>
</evidence>
<feature type="region of interest" description="Disordered" evidence="14">
    <location>
        <begin position="1057"/>
        <end position="1096"/>
    </location>
</feature>
<dbReference type="EMBL" id="KB111544">
    <property type="protein sequence ID" value="ELK25827.1"/>
    <property type="molecule type" value="Genomic_DNA"/>
</dbReference>
<dbReference type="GO" id="GO:0090657">
    <property type="term" value="P:telomeric loop disassembly"/>
    <property type="evidence" value="ECO:0007669"/>
    <property type="project" value="TreeGrafter"/>
</dbReference>
<dbReference type="GO" id="GO:0070182">
    <property type="term" value="F:DNA polymerase binding"/>
    <property type="evidence" value="ECO:0007669"/>
    <property type="project" value="TreeGrafter"/>
</dbReference>
<dbReference type="EC" id="5.6.2.-" evidence="13"/>
<dbReference type="eggNOG" id="ENOG502RZKS">
    <property type="taxonomic scope" value="Eukaryota"/>
</dbReference>
<dbReference type="FunFam" id="3.40.50.300:FF:000691">
    <property type="entry name" value="Regulator of telomere elongation helicase 1"/>
    <property type="match status" value="1"/>
</dbReference>
<dbReference type="Pfam" id="PF23109">
    <property type="entry name" value="ARCH_RTEL1"/>
    <property type="match status" value="1"/>
</dbReference>
<protein>
    <recommendedName>
        <fullName evidence="13">Regulator of telomere elongation helicase 1</fullName>
        <ecNumber evidence="13">5.6.2.-</ecNumber>
    </recommendedName>
</protein>
<keyword evidence="6 13" id="KW-0347">Helicase</keyword>
<keyword evidence="1 13" id="KW-0004">4Fe-4S</keyword>
<dbReference type="CDD" id="cd13932">
    <property type="entry name" value="HN_RTEL1"/>
    <property type="match status" value="1"/>
</dbReference>
<keyword evidence="3 13" id="KW-0547">Nucleotide-binding</keyword>
<dbReference type="GO" id="GO:0045910">
    <property type="term" value="P:negative regulation of DNA recombination"/>
    <property type="evidence" value="ECO:0007669"/>
    <property type="project" value="TreeGrafter"/>
</dbReference>
<evidence type="ECO:0000256" key="6">
    <source>
        <dbReference type="ARBA" id="ARBA00022806"/>
    </source>
</evidence>
<dbReference type="SMART" id="SM00488">
    <property type="entry name" value="DEXDc2"/>
    <property type="match status" value="1"/>
</dbReference>
<dbReference type="Proteomes" id="UP000010556">
    <property type="component" value="Unassembled WGS sequence"/>
</dbReference>
<dbReference type="GO" id="GO:0016887">
    <property type="term" value="F:ATP hydrolysis activity"/>
    <property type="evidence" value="ECO:0007669"/>
    <property type="project" value="RHEA"/>
</dbReference>
<evidence type="ECO:0000259" key="15">
    <source>
        <dbReference type="PROSITE" id="PS51193"/>
    </source>
</evidence>
<evidence type="ECO:0000313" key="16">
    <source>
        <dbReference type="EMBL" id="ELK25827.1"/>
    </source>
</evidence>
<dbReference type="InterPro" id="IPR027417">
    <property type="entry name" value="P-loop_NTPase"/>
</dbReference>
<keyword evidence="13" id="KW-0539">Nucleus</keyword>
<dbReference type="InterPro" id="IPR001368">
    <property type="entry name" value="TNFR/NGFR_Cys_rich_reg"/>
</dbReference>
<dbReference type="GO" id="GO:0006310">
    <property type="term" value="P:DNA recombination"/>
    <property type="evidence" value="ECO:0007669"/>
    <property type="project" value="InterPro"/>
</dbReference>
<organism evidence="16 17">
    <name type="scientific">Myotis davidii</name>
    <name type="common">David's myotis</name>
    <dbReference type="NCBI Taxonomy" id="225400"/>
    <lineage>
        <taxon>Eukaryota</taxon>
        <taxon>Metazoa</taxon>
        <taxon>Chordata</taxon>
        <taxon>Craniata</taxon>
        <taxon>Vertebrata</taxon>
        <taxon>Euteleostomi</taxon>
        <taxon>Mammalia</taxon>
        <taxon>Eutheria</taxon>
        <taxon>Laurasiatheria</taxon>
        <taxon>Chiroptera</taxon>
        <taxon>Yangochiroptera</taxon>
        <taxon>Vespertilionidae</taxon>
        <taxon>Myotis</taxon>
    </lineage>
</organism>
<evidence type="ECO:0000256" key="13">
    <source>
        <dbReference type="HAMAP-Rule" id="MF_03065"/>
    </source>
</evidence>
<dbReference type="PANTHER" id="PTHR11472:SF34">
    <property type="entry name" value="REGULATOR OF TELOMERE ELONGATION HELICASE 1"/>
    <property type="match status" value="1"/>
</dbReference>
<dbReference type="SUPFAM" id="SSF57586">
    <property type="entry name" value="TNF receptor-like"/>
    <property type="match status" value="1"/>
</dbReference>
<dbReference type="PANTHER" id="PTHR11472">
    <property type="entry name" value="DNA REPAIR DEAD HELICASE RAD3/XP-D SUBFAMILY MEMBER"/>
    <property type="match status" value="1"/>
</dbReference>
<dbReference type="InterPro" id="IPR006554">
    <property type="entry name" value="Helicase-like_DEXD_c2"/>
</dbReference>
<dbReference type="CDD" id="cd18788">
    <property type="entry name" value="SF2_C_XPD"/>
    <property type="match status" value="1"/>
</dbReference>
<dbReference type="PROSITE" id="PS51193">
    <property type="entry name" value="HELICASE_ATP_BIND_2"/>
    <property type="match status" value="1"/>
</dbReference>
<dbReference type="Pfam" id="PF13307">
    <property type="entry name" value="Helicase_C_2"/>
    <property type="match status" value="1"/>
</dbReference>
<feature type="short sequence motif" description="Nuclear localization signal" evidence="13">
    <location>
        <begin position="150"/>
        <end position="166"/>
    </location>
</feature>
<keyword evidence="8 13" id="KW-0408">Iron</keyword>
<sequence>MPKIILSGVTVDFPFQPYKCQEEYMAKVLECLQKKVNGVLESPTGTGKTLCLLCSTLAWREHLRDAISARKIAERTQGDLFLDRPLSSWGNAASEGDATACYADIPKVIYASRTHSQLTQVIGELRNTSYRPRVCVLGSREQLCIHPEVKKQESNHMQIHLCRKKVASRSCHFYNNVEEKSLEQDLATPILDIEDLVKSGNRHKLCPYYLSRNLKQQADIIFMPYNYLLDAKGHRLTLPCVQRLVLHVVEAPWMCPVLQHRLGPRNHADSALCQAQVSSRRAHGIDLKGTVVIFDEAHNVEKMCEESASFDLTPHDVASGLDVLDQILEEQSRAAQQGELRLEFSADANSGLNMELEDIAKLKMILLRLEGAIDAVELPGGDGGVTKPGSYIFELFAEAQITLQTKGCILESLDQIIQHLAGRAGLFTHTAGLQKLADIIQMVFSTDPAEGSSPVGPEASLSYKVHIHPDTSHRGTAHRSDAWSSTASRRQGKVLSYWCFSPGCCMRELVRQGVRTLLLTSGTLAPVSSFALEMQIPFPVCLENPHVIDKHQIWVGIVPRGPDGAQLSSAFDKRFSDECLSSLGKALVNITRVVPHGLLVFFPSYPVLEKSLEFWRVMGAYYAAVASPGSRGAAFLAVCRGKASEGLDFADVNGRGVVVTGLPYPPRKDPRVILKMQFLDEMKGRSGASGQFLSGQDWYRQQASRAMNQAIGRVIRHRHDYGAIFLCDHRFTSADTRAQLPSWVRPHVQVYNHFGHVIRDVAQFFRVAQKTMPAPLAATPSLGPGEGTVPVAVSLGALSTKKAKSLDLHIASLRRRPPGMPASGDGGDTEGSLCVEYEQESVHTQRRPVGLLAALEHSEQLARRPGEQAGPGEEEQEGLAAGAQADRAKLFMVAVKQALSRASFAAFTQALQEYKGSDDFQALVDHLSPLFAQDPKKHSLLQGAWDAAVTGWVRGHWVGHLGAGLSLLPSKDLDGGCSAWHPRTQTPSPTGFYQFVRPHHKQRFEELCLQLTGRGCSHLPEHSLPRGQWTQPALDPGGRREPVPKMTLSQNAARQLDTGGHLNQGQPHLASRPPPEGDTGLCTQEGCGAPQAEKPSQPAVSTYLADARRALGAAGCSQLLAALTTYKRDDDFEKVVAVVAALTTSRPEDLPLLQSNGRRAYLPVVGCGHAGVGRYCNVVCGEHEEEARPCSGVHNRACRCRPGFFELAGFCLEHTPCLPGYGVVALGTPTQDTQCQQCPPGTFSANSSSSEQCQPHRNCTALGLVLNVPGTPFHDAMCTSCTGPPLSPPEPGGAGTEECERALVDFVAFQNVSFRRLLQLQQALSGPGAWTPRRPWEDRMSLQQTLQRQLMKLREARPGALVAGLLQALHTARLPGVERTIRKRFFLAS</sequence>
<keyword evidence="4 13" id="KW-0227">DNA damage</keyword>
<dbReference type="Pfam" id="PF06733">
    <property type="entry name" value="DEAD_2"/>
    <property type="match status" value="2"/>
</dbReference>
<keyword evidence="17" id="KW-1185">Reference proteome</keyword>
<keyword evidence="11 13" id="KW-0234">DNA repair</keyword>
<comment type="subcellular location">
    <subcellularLocation>
        <location evidence="13">Nucleus</location>
    </subcellularLocation>
    <text evidence="13">Colocalizes with PCNA within the replication foci in S-phase cells.</text>
</comment>
<evidence type="ECO:0000256" key="7">
    <source>
        <dbReference type="ARBA" id="ARBA00022840"/>
    </source>
</evidence>
<dbReference type="InterPro" id="IPR057498">
    <property type="entry name" value="Rtel1_ARCH"/>
</dbReference>
<feature type="domain" description="Helicase ATP-binding" evidence="15">
    <location>
        <begin position="7"/>
        <end position="341"/>
    </location>
</feature>
<dbReference type="Gene3D" id="3.40.50.300">
    <property type="entry name" value="P-loop containing nucleotide triphosphate hydrolases"/>
    <property type="match status" value="3"/>
</dbReference>
<dbReference type="GO" id="GO:1904430">
    <property type="term" value="P:negative regulation of t-circle formation"/>
    <property type="evidence" value="ECO:0007669"/>
    <property type="project" value="TreeGrafter"/>
</dbReference>
<keyword evidence="5 13" id="KW-0378">Hydrolase</keyword>
<dbReference type="GO" id="GO:0003677">
    <property type="term" value="F:DNA binding"/>
    <property type="evidence" value="ECO:0007669"/>
    <property type="project" value="UniProtKB-UniRule"/>
</dbReference>
<evidence type="ECO:0000256" key="14">
    <source>
        <dbReference type="SAM" id="MobiDB-lite"/>
    </source>
</evidence>
<evidence type="ECO:0000256" key="4">
    <source>
        <dbReference type="ARBA" id="ARBA00022763"/>
    </source>
</evidence>
<comment type="subunit">
    <text evidence="13">Interacts with TERF1. Interacts (via PIP-box) with PCNA; the interaction is direct and essential for suppressing telomere fragility. Interacts with MMS19; the interaction mediates the association of RTEL1 with the cytosolic iron-sulfur protein assembly (CIA) complex.</text>
</comment>
<dbReference type="Pfam" id="PF23116">
    <property type="entry name" value="HHD_RTEL1"/>
    <property type="match status" value="2"/>
</dbReference>
<dbReference type="GO" id="GO:0003678">
    <property type="term" value="F:DNA helicase activity"/>
    <property type="evidence" value="ECO:0007669"/>
    <property type="project" value="UniProtKB-UniRule"/>
</dbReference>
<dbReference type="GO" id="GO:0006260">
    <property type="term" value="P:DNA replication"/>
    <property type="evidence" value="ECO:0007669"/>
    <property type="project" value="InterPro"/>
</dbReference>
<evidence type="ECO:0000256" key="11">
    <source>
        <dbReference type="ARBA" id="ARBA00023204"/>
    </source>
</evidence>
<keyword evidence="9 13" id="KW-0411">Iron-sulfur</keyword>
<reference evidence="17" key="1">
    <citation type="journal article" date="2013" name="Science">
        <title>Comparative analysis of bat genomes provides insight into the evolution of flight and immunity.</title>
        <authorList>
            <person name="Zhang G."/>
            <person name="Cowled C."/>
            <person name="Shi Z."/>
            <person name="Huang Z."/>
            <person name="Bishop-Lilly K.A."/>
            <person name="Fang X."/>
            <person name="Wynne J.W."/>
            <person name="Xiong Z."/>
            <person name="Baker M.L."/>
            <person name="Zhao W."/>
            <person name="Tachedjian M."/>
            <person name="Zhu Y."/>
            <person name="Zhou P."/>
            <person name="Jiang X."/>
            <person name="Ng J."/>
            <person name="Yang L."/>
            <person name="Wu L."/>
            <person name="Xiao J."/>
            <person name="Feng Y."/>
            <person name="Chen Y."/>
            <person name="Sun X."/>
            <person name="Zhang Y."/>
            <person name="Marsh G.A."/>
            <person name="Crameri G."/>
            <person name="Broder C.C."/>
            <person name="Frey K.G."/>
            <person name="Wang L.F."/>
            <person name="Wang J."/>
        </authorList>
    </citation>
    <scope>NUCLEOTIDE SEQUENCE [LARGE SCALE GENOMIC DNA]</scope>
</reference>
<proteinExistence type="inferred from homology"/>
<comment type="catalytic activity">
    <reaction evidence="13">
        <text>ATP + H2O = ADP + phosphate + H(+)</text>
        <dbReference type="Rhea" id="RHEA:13065"/>
        <dbReference type="ChEBI" id="CHEBI:15377"/>
        <dbReference type="ChEBI" id="CHEBI:15378"/>
        <dbReference type="ChEBI" id="CHEBI:30616"/>
        <dbReference type="ChEBI" id="CHEBI:43474"/>
        <dbReference type="ChEBI" id="CHEBI:456216"/>
    </reaction>
</comment>
<gene>
    <name evidence="13" type="primary">RTEL1</name>
    <name evidence="16" type="ORF">MDA_GLEAN10009532</name>
</gene>
<evidence type="ECO:0000256" key="1">
    <source>
        <dbReference type="ARBA" id="ARBA00022485"/>
    </source>
</evidence>
<dbReference type="GO" id="GO:0006281">
    <property type="term" value="P:DNA repair"/>
    <property type="evidence" value="ECO:0007669"/>
    <property type="project" value="UniProtKB-UniRule"/>
</dbReference>
<dbReference type="GO" id="GO:0005634">
    <property type="term" value="C:nucleus"/>
    <property type="evidence" value="ECO:0007669"/>
    <property type="project" value="UniProtKB-SubCell"/>
</dbReference>
<dbReference type="SMART" id="SM00491">
    <property type="entry name" value="HELICc2"/>
    <property type="match status" value="1"/>
</dbReference>
<evidence type="ECO:0000256" key="3">
    <source>
        <dbReference type="ARBA" id="ARBA00022741"/>
    </source>
</evidence>
<evidence type="ECO:0000256" key="9">
    <source>
        <dbReference type="ARBA" id="ARBA00023014"/>
    </source>
</evidence>
<dbReference type="GO" id="GO:0010569">
    <property type="term" value="P:regulation of double-strand break repair via homologous recombination"/>
    <property type="evidence" value="ECO:0007669"/>
    <property type="project" value="UniProtKB-UniRule"/>
</dbReference>
<feature type="binding site" evidence="13">
    <location>
        <position position="206"/>
    </location>
    <ligand>
        <name>[4Fe-4S] cluster</name>
        <dbReference type="ChEBI" id="CHEBI:49883"/>
    </ligand>
</feature>
<dbReference type="InterPro" id="IPR049909">
    <property type="entry name" value="Rtel1_HHD"/>
</dbReference>
<dbReference type="Gene3D" id="2.10.50.10">
    <property type="entry name" value="Tumor Necrosis Factor Receptor, subunit A, domain 2"/>
    <property type="match status" value="2"/>
</dbReference>
<dbReference type="InterPro" id="IPR030845">
    <property type="entry name" value="RTEL1"/>
</dbReference>
<keyword evidence="2 13" id="KW-0479">Metal-binding</keyword>
<dbReference type="InterPro" id="IPR014013">
    <property type="entry name" value="Helic_SF1/SF2_ATP-bd_DinG/Rad3"/>
</dbReference>
<evidence type="ECO:0000256" key="2">
    <source>
        <dbReference type="ARBA" id="ARBA00022723"/>
    </source>
</evidence>
<feature type="region of interest" description="Disordered" evidence="14">
    <location>
        <begin position="862"/>
        <end position="881"/>
    </location>
</feature>
<feature type="region of interest" description="Disordered" evidence="14">
    <location>
        <begin position="1019"/>
        <end position="1044"/>
    </location>
</feature>
<comment type="function">
    <text evidence="13">A probable ATP-dependent DNA helicase implicated in telomere-length regulation, DNA repair and the maintenance of genomic stability. Acts as an anti-recombinase to counteract toxic recombination and limit crossover during meiosis. Regulates meiotic recombination and crossover homeostasis by physically dissociating strand invasion events and thereby promotes noncrossover repair by meiotic synthesis dependent strand annealing (SDSA) as well as disassembly of D loop recombination intermediates. Also disassembles T loops and prevents telomere fragility by counteracting telomeric G4-DNA structures, which together ensure the dynamics and stability of the telomere.</text>
</comment>
<keyword evidence="12 13" id="KW-0413">Isomerase</keyword>
<feature type="binding site" evidence="13">
    <location>
        <position position="162"/>
    </location>
    <ligand>
        <name>[4Fe-4S] cluster</name>
        <dbReference type="ChEBI" id="CHEBI:49883"/>
    </ligand>
</feature>
<comment type="caution">
    <text evidence="13">Lacks conserved residue(s) required for the propagation of feature annotation.</text>
</comment>
<comment type="similarity">
    <text evidence="13">Belongs to the helicase family. RAD3/XPD subfamily.</text>
</comment>
<dbReference type="Pfam" id="PF00020">
    <property type="entry name" value="TNFR_c6"/>
    <property type="match status" value="2"/>
</dbReference>
<evidence type="ECO:0000256" key="12">
    <source>
        <dbReference type="ARBA" id="ARBA00023235"/>
    </source>
</evidence>
<keyword evidence="10 13" id="KW-0238">DNA-binding</keyword>
<accession>L5LHY7</accession>
<feature type="binding site" evidence="13">
    <location>
        <position position="171"/>
    </location>
    <ligand>
        <name>[4Fe-4S] cluster</name>
        <dbReference type="ChEBI" id="CHEBI:49883"/>
    </ligand>
</feature>
<feature type="binding site" evidence="13">
    <location>
        <position position="144"/>
    </location>
    <ligand>
        <name>[4Fe-4S] cluster</name>
        <dbReference type="ChEBI" id="CHEBI:49883"/>
    </ligand>
</feature>
<evidence type="ECO:0000313" key="17">
    <source>
        <dbReference type="Proteomes" id="UP000010556"/>
    </source>
</evidence>
<dbReference type="SUPFAM" id="SSF52540">
    <property type="entry name" value="P-loop containing nucleoside triphosphate hydrolases"/>
    <property type="match status" value="2"/>
</dbReference>
<evidence type="ECO:0000256" key="10">
    <source>
        <dbReference type="ARBA" id="ARBA00023125"/>
    </source>
</evidence>
<dbReference type="Gene3D" id="1.20.1160.20">
    <property type="match status" value="1"/>
</dbReference>
<dbReference type="GO" id="GO:0046872">
    <property type="term" value="F:metal ion binding"/>
    <property type="evidence" value="ECO:0007669"/>
    <property type="project" value="UniProtKB-UniRule"/>
</dbReference>
<evidence type="ECO:0000256" key="5">
    <source>
        <dbReference type="ARBA" id="ARBA00022801"/>
    </source>
</evidence>
<dbReference type="InterPro" id="IPR006555">
    <property type="entry name" value="ATP-dep_Helicase_C"/>
</dbReference>
<dbReference type="GO" id="GO:0051539">
    <property type="term" value="F:4 iron, 4 sulfur cluster binding"/>
    <property type="evidence" value="ECO:0007669"/>
    <property type="project" value="UniProtKB-UniRule"/>
</dbReference>
<dbReference type="InterPro" id="IPR010614">
    <property type="entry name" value="RAD3-like_helicase_DEAD"/>
</dbReference>
<dbReference type="HAMAP" id="MF_03065">
    <property type="entry name" value="RTEL1"/>
    <property type="match status" value="1"/>
</dbReference>
<keyword evidence="7 13" id="KW-0067">ATP-binding</keyword>